<feature type="region of interest" description="Disordered" evidence="1">
    <location>
        <begin position="1"/>
        <end position="25"/>
    </location>
</feature>
<accession>A0A1H0NVK0</accession>
<dbReference type="Proteomes" id="UP000186456">
    <property type="component" value="Unassembled WGS sequence"/>
</dbReference>
<protein>
    <recommendedName>
        <fullName evidence="5">DUF4190 domain-containing protein</fullName>
    </recommendedName>
</protein>
<organism evidence="3 4">
    <name type="scientific">Microbacterium testaceum (strain StLB037)</name>
    <dbReference type="NCBI Taxonomy" id="979556"/>
    <lineage>
        <taxon>Bacteria</taxon>
        <taxon>Bacillati</taxon>
        <taxon>Actinomycetota</taxon>
        <taxon>Actinomycetes</taxon>
        <taxon>Micrococcales</taxon>
        <taxon>Microbacteriaceae</taxon>
        <taxon>Microbacterium</taxon>
    </lineage>
</organism>
<sequence>MTMPAVPPHQPPFAPPSPPRADPSTNGTAIASVIVGPIALFNSAFVPLPFIGFVAVFAAFPLAVATIILGHFGLRAAQRYGVGRVMAVVGLVVGYLAIGIILATATLFFSQFLFIRTPIAS</sequence>
<evidence type="ECO:0008006" key="5">
    <source>
        <dbReference type="Google" id="ProtNLM"/>
    </source>
</evidence>
<dbReference type="RefSeq" id="WP_074694986.1">
    <property type="nucleotide sequence ID" value="NZ_FNJN01000003.1"/>
</dbReference>
<reference evidence="3 4" key="1">
    <citation type="submission" date="2016-10" db="EMBL/GenBank/DDBJ databases">
        <authorList>
            <person name="de Groot N.N."/>
        </authorList>
    </citation>
    <scope>NUCLEOTIDE SEQUENCE [LARGE SCALE GENOMIC DNA]</scope>
    <source>
        <strain evidence="3 4">StLB037</strain>
    </source>
</reference>
<feature type="transmembrane region" description="Helical" evidence="2">
    <location>
        <begin position="50"/>
        <end position="74"/>
    </location>
</feature>
<feature type="transmembrane region" description="Helical" evidence="2">
    <location>
        <begin position="86"/>
        <end position="115"/>
    </location>
</feature>
<dbReference type="AlphaFoldDB" id="A0A1H0NVK0"/>
<evidence type="ECO:0000256" key="2">
    <source>
        <dbReference type="SAM" id="Phobius"/>
    </source>
</evidence>
<proteinExistence type="predicted"/>
<evidence type="ECO:0000313" key="4">
    <source>
        <dbReference type="Proteomes" id="UP000186456"/>
    </source>
</evidence>
<evidence type="ECO:0000256" key="1">
    <source>
        <dbReference type="SAM" id="MobiDB-lite"/>
    </source>
</evidence>
<gene>
    <name evidence="3" type="ORF">SAMN04487788_1574</name>
</gene>
<evidence type="ECO:0000313" key="3">
    <source>
        <dbReference type="EMBL" id="SDO96684.1"/>
    </source>
</evidence>
<keyword evidence="2" id="KW-0812">Transmembrane</keyword>
<keyword evidence="2" id="KW-0472">Membrane</keyword>
<keyword evidence="2" id="KW-1133">Transmembrane helix</keyword>
<name>A0A1H0NVK0_MICTS</name>
<feature type="compositionally biased region" description="Pro residues" evidence="1">
    <location>
        <begin position="1"/>
        <end position="21"/>
    </location>
</feature>
<dbReference type="EMBL" id="FNJN01000003">
    <property type="protein sequence ID" value="SDO96684.1"/>
    <property type="molecule type" value="Genomic_DNA"/>
</dbReference>